<reference evidence="2 3" key="1">
    <citation type="submission" date="2024-11" db="EMBL/GenBank/DDBJ databases">
        <authorList>
            <person name="Lucas J.A."/>
        </authorList>
    </citation>
    <scope>NUCLEOTIDE SEQUENCE [LARGE SCALE GENOMIC DNA]</scope>
    <source>
        <strain evidence="2 3">Z 5.4</strain>
    </source>
</reference>
<sequence>MMFWIYIFTPIIILSGIAIYFDKKSGATSPDERTADKLEEYPPENPFGPYLGP</sequence>
<evidence type="ECO:0000313" key="3">
    <source>
        <dbReference type="Proteomes" id="UP001623041"/>
    </source>
</evidence>
<feature type="region of interest" description="Disordered" evidence="1">
    <location>
        <begin position="25"/>
        <end position="53"/>
    </location>
</feature>
<protein>
    <submittedName>
        <fullName evidence="2">Uncharacterized protein</fullName>
    </submittedName>
</protein>
<evidence type="ECO:0000256" key="1">
    <source>
        <dbReference type="SAM" id="MobiDB-lite"/>
    </source>
</evidence>
<comment type="caution">
    <text evidence="2">The sequence shown here is derived from an EMBL/GenBank/DDBJ whole genome shotgun (WGS) entry which is preliminary data.</text>
</comment>
<dbReference type="EMBL" id="JBJHQH010000021">
    <property type="protein sequence ID" value="MFK9094286.1"/>
    <property type="molecule type" value="Genomic_DNA"/>
</dbReference>
<gene>
    <name evidence="2" type="ORF">ACJEBI_22790</name>
</gene>
<accession>A0ABW8RLJ9</accession>
<feature type="compositionally biased region" description="Basic and acidic residues" evidence="1">
    <location>
        <begin position="25"/>
        <end position="40"/>
    </location>
</feature>
<proteinExistence type="predicted"/>
<evidence type="ECO:0000313" key="2">
    <source>
        <dbReference type="EMBL" id="MFK9094286.1"/>
    </source>
</evidence>
<keyword evidence="3" id="KW-1185">Reference proteome</keyword>
<dbReference type="Proteomes" id="UP001623041">
    <property type="component" value="Unassembled WGS sequence"/>
</dbReference>
<organism evidence="2 3">
    <name type="scientific">Bacillus salipaludis</name>
    <dbReference type="NCBI Taxonomy" id="2547811"/>
    <lineage>
        <taxon>Bacteria</taxon>
        <taxon>Bacillati</taxon>
        <taxon>Bacillota</taxon>
        <taxon>Bacilli</taxon>
        <taxon>Bacillales</taxon>
        <taxon>Bacillaceae</taxon>
        <taxon>Bacillus</taxon>
    </lineage>
</organism>
<name>A0ABW8RLJ9_9BACI</name>